<dbReference type="EMBL" id="VTEH01000008">
    <property type="protein sequence ID" value="TYR75055.1"/>
    <property type="molecule type" value="Genomic_DNA"/>
</dbReference>
<dbReference type="InterPro" id="IPR037523">
    <property type="entry name" value="VOC_core"/>
</dbReference>
<organism evidence="2 3">
    <name type="scientific">Rossellomorea vietnamensis</name>
    <dbReference type="NCBI Taxonomy" id="218284"/>
    <lineage>
        <taxon>Bacteria</taxon>
        <taxon>Bacillati</taxon>
        <taxon>Bacillota</taxon>
        <taxon>Bacilli</taxon>
        <taxon>Bacillales</taxon>
        <taxon>Bacillaceae</taxon>
        <taxon>Rossellomorea</taxon>
    </lineage>
</organism>
<dbReference type="InterPro" id="IPR004360">
    <property type="entry name" value="Glyas_Fos-R_dOase_dom"/>
</dbReference>
<protein>
    <submittedName>
        <fullName evidence="2">VOC family protein</fullName>
    </submittedName>
</protein>
<dbReference type="AlphaFoldDB" id="A0A5D4KEB4"/>
<dbReference type="SUPFAM" id="SSF54593">
    <property type="entry name" value="Glyoxalase/Bleomycin resistance protein/Dihydroxybiphenyl dioxygenase"/>
    <property type="match status" value="1"/>
</dbReference>
<name>A0A5D4KEB4_9BACI</name>
<gene>
    <name evidence="2" type="ORF">FZC79_11590</name>
</gene>
<proteinExistence type="predicted"/>
<accession>A0A5D4KEB4</accession>
<reference evidence="2 3" key="1">
    <citation type="submission" date="2019-08" db="EMBL/GenBank/DDBJ databases">
        <title>Bacillus genomes from the desert of Cuatro Cienegas, Coahuila.</title>
        <authorList>
            <person name="Olmedo-Alvarez G."/>
        </authorList>
    </citation>
    <scope>NUCLEOTIDE SEQUENCE [LARGE SCALE GENOMIC DNA]</scope>
    <source>
        <strain evidence="2 3">CH40_1T</strain>
    </source>
</reference>
<evidence type="ECO:0000313" key="2">
    <source>
        <dbReference type="EMBL" id="TYR75055.1"/>
    </source>
</evidence>
<feature type="domain" description="VOC" evidence="1">
    <location>
        <begin position="8"/>
        <end position="117"/>
    </location>
</feature>
<dbReference type="PROSITE" id="PS51819">
    <property type="entry name" value="VOC"/>
    <property type="match status" value="1"/>
</dbReference>
<dbReference type="Gene3D" id="3.10.180.10">
    <property type="entry name" value="2,3-Dihydroxybiphenyl 1,2-Dioxygenase, domain 1"/>
    <property type="match status" value="1"/>
</dbReference>
<dbReference type="Pfam" id="PF00903">
    <property type="entry name" value="Glyoxalase"/>
    <property type="match status" value="1"/>
</dbReference>
<sequence>MKNPLSKKIGVLLIPVSDIEKARDWYCDLLGFPADGEIMFGHLYALPMKGTEIILDSKIYSEENTYKFPPFHINKEDIKESYKYVKEKGVRSVSEIQHDHYFTFQDPDGNHLMVCEC</sequence>
<evidence type="ECO:0000259" key="1">
    <source>
        <dbReference type="PROSITE" id="PS51819"/>
    </source>
</evidence>
<comment type="caution">
    <text evidence="2">The sequence shown here is derived from an EMBL/GenBank/DDBJ whole genome shotgun (WGS) entry which is preliminary data.</text>
</comment>
<dbReference type="Proteomes" id="UP000323317">
    <property type="component" value="Unassembled WGS sequence"/>
</dbReference>
<dbReference type="InterPro" id="IPR029068">
    <property type="entry name" value="Glyas_Bleomycin-R_OHBP_Dase"/>
</dbReference>
<dbReference type="RefSeq" id="WP_148946980.1">
    <property type="nucleotide sequence ID" value="NZ_JBNIKK010000003.1"/>
</dbReference>
<evidence type="ECO:0000313" key="3">
    <source>
        <dbReference type="Proteomes" id="UP000323317"/>
    </source>
</evidence>